<evidence type="ECO:0000256" key="6">
    <source>
        <dbReference type="ARBA" id="ARBA00023196"/>
    </source>
</evidence>
<evidence type="ECO:0000256" key="3">
    <source>
        <dbReference type="ARBA" id="ARBA00022448"/>
    </source>
</evidence>
<feature type="domain" description="ATP synthase F1 complex delta/epsilon subunit N-terminal" evidence="10">
    <location>
        <begin position="5"/>
        <end position="87"/>
    </location>
</feature>
<evidence type="ECO:0000256" key="8">
    <source>
        <dbReference type="HAMAP-Rule" id="MF_00530"/>
    </source>
</evidence>
<dbReference type="PANTHER" id="PTHR13822:SF10">
    <property type="entry name" value="ATP SYNTHASE EPSILON CHAIN, CHLOROPLASTIC"/>
    <property type="match status" value="1"/>
</dbReference>
<dbReference type="InterPro" id="IPR001469">
    <property type="entry name" value="ATP_synth_F1_dsu/esu"/>
</dbReference>
<gene>
    <name evidence="8 11" type="primary">atpC</name>
    <name evidence="11" type="ORF">E5334_00045</name>
</gene>
<evidence type="ECO:0000256" key="5">
    <source>
        <dbReference type="ARBA" id="ARBA00023136"/>
    </source>
</evidence>
<name>A0A4S2F2F6_9ACTN</name>
<keyword evidence="12" id="KW-1185">Reference proteome</keyword>
<evidence type="ECO:0000313" key="11">
    <source>
        <dbReference type="EMBL" id="TGY62955.1"/>
    </source>
</evidence>
<comment type="subunit">
    <text evidence="8 9">F-type ATPases have 2 components, CF(1) - the catalytic core - and CF(0) - the membrane proton channel. CF(1) has five subunits: alpha(3), beta(3), gamma(1), delta(1), epsilon(1). CF(0) has three main subunits: a, b and c.</text>
</comment>
<comment type="function">
    <text evidence="8">Produces ATP from ADP in the presence of a proton gradient across the membrane.</text>
</comment>
<dbReference type="NCBIfam" id="TIGR01216">
    <property type="entry name" value="ATP_synt_epsi"/>
    <property type="match status" value="1"/>
</dbReference>
<dbReference type="GO" id="GO:0005886">
    <property type="term" value="C:plasma membrane"/>
    <property type="evidence" value="ECO:0007669"/>
    <property type="project" value="UniProtKB-SubCell"/>
</dbReference>
<keyword evidence="5 8" id="KW-0472">Membrane</keyword>
<dbReference type="OrthoDB" id="9791445at2"/>
<dbReference type="Pfam" id="PF02823">
    <property type="entry name" value="ATP-synt_DE_N"/>
    <property type="match status" value="1"/>
</dbReference>
<dbReference type="AlphaFoldDB" id="A0A4S2F2F6"/>
<dbReference type="GO" id="GO:0045259">
    <property type="term" value="C:proton-transporting ATP synthase complex"/>
    <property type="evidence" value="ECO:0007669"/>
    <property type="project" value="UniProtKB-KW"/>
</dbReference>
<organism evidence="11 12">
    <name type="scientific">Muricaecibacterium torontonense</name>
    <dbReference type="NCBI Taxonomy" id="3032871"/>
    <lineage>
        <taxon>Bacteria</taxon>
        <taxon>Bacillati</taxon>
        <taxon>Actinomycetota</taxon>
        <taxon>Coriobacteriia</taxon>
        <taxon>Coriobacteriales</taxon>
        <taxon>Atopobiaceae</taxon>
        <taxon>Muricaecibacterium</taxon>
    </lineage>
</organism>
<keyword evidence="4 8" id="KW-0406">Ion transport</keyword>
<evidence type="ECO:0000313" key="12">
    <source>
        <dbReference type="Proteomes" id="UP000310263"/>
    </source>
</evidence>
<comment type="subcellular location">
    <subcellularLocation>
        <location evidence="8">Cell membrane</location>
        <topology evidence="8">Peripheral membrane protein</topology>
    </subcellularLocation>
    <subcellularLocation>
        <location evidence="1">Endomembrane system</location>
        <topology evidence="1">Peripheral membrane protein</topology>
    </subcellularLocation>
</comment>
<evidence type="ECO:0000256" key="2">
    <source>
        <dbReference type="ARBA" id="ARBA00005712"/>
    </source>
</evidence>
<keyword evidence="7 8" id="KW-0066">ATP synthesis</keyword>
<accession>A0A4S2F2F6</accession>
<dbReference type="SUPFAM" id="SSF51344">
    <property type="entry name" value="Epsilon subunit of F1F0-ATP synthase N-terminal domain"/>
    <property type="match status" value="1"/>
</dbReference>
<dbReference type="Proteomes" id="UP000310263">
    <property type="component" value="Unassembled WGS sequence"/>
</dbReference>
<dbReference type="GO" id="GO:0012505">
    <property type="term" value="C:endomembrane system"/>
    <property type="evidence" value="ECO:0007669"/>
    <property type="project" value="UniProtKB-SubCell"/>
</dbReference>
<evidence type="ECO:0000256" key="1">
    <source>
        <dbReference type="ARBA" id="ARBA00004184"/>
    </source>
</evidence>
<keyword evidence="3 8" id="KW-0813">Transport</keyword>
<evidence type="ECO:0000256" key="4">
    <source>
        <dbReference type="ARBA" id="ARBA00023065"/>
    </source>
</evidence>
<protein>
    <recommendedName>
        <fullName evidence="8">ATP synthase epsilon chain</fullName>
    </recommendedName>
    <alternativeName>
        <fullName evidence="8">ATP synthase F1 sector epsilon subunit</fullName>
    </alternativeName>
    <alternativeName>
        <fullName evidence="8">F-ATPase epsilon subunit</fullName>
    </alternativeName>
</protein>
<dbReference type="PANTHER" id="PTHR13822">
    <property type="entry name" value="ATP SYNTHASE DELTA/EPSILON CHAIN"/>
    <property type="match status" value="1"/>
</dbReference>
<evidence type="ECO:0000256" key="7">
    <source>
        <dbReference type="ARBA" id="ARBA00023310"/>
    </source>
</evidence>
<keyword evidence="8" id="KW-1003">Cell membrane</keyword>
<dbReference type="InterPro" id="IPR020546">
    <property type="entry name" value="ATP_synth_F1_dsu/esu_N"/>
</dbReference>
<keyword evidence="8" id="KW-0375">Hydrogen ion transport</keyword>
<sequence>MAHLTYQIVRPDKLMKEGEANAVILVTRSGELGVLPGHAQEICALGDGVVRIEHEPDEKGETVNYIVISGGYAEITGTEVILLADHARNIDDIEPSVVEKTRQEAQEELSRIPEGDSRRAYFDSKIAWCDLLLAENDRWSGQKA</sequence>
<evidence type="ECO:0000259" key="10">
    <source>
        <dbReference type="Pfam" id="PF02823"/>
    </source>
</evidence>
<dbReference type="InterPro" id="IPR036771">
    <property type="entry name" value="ATPsynth_dsu/esu_N"/>
</dbReference>
<dbReference type="HAMAP" id="MF_00530">
    <property type="entry name" value="ATP_synth_epsil_bac"/>
    <property type="match status" value="1"/>
</dbReference>
<proteinExistence type="inferred from homology"/>
<dbReference type="Gene3D" id="2.60.15.10">
    <property type="entry name" value="F0F1 ATP synthase delta/epsilon subunit, N-terminal"/>
    <property type="match status" value="1"/>
</dbReference>
<keyword evidence="6 8" id="KW-0139">CF(1)</keyword>
<comment type="caution">
    <text evidence="11">The sequence shown here is derived from an EMBL/GenBank/DDBJ whole genome shotgun (WGS) entry which is preliminary data.</text>
</comment>
<dbReference type="RefSeq" id="WP_136011583.1">
    <property type="nucleotide sequence ID" value="NZ_SRYE01000001.1"/>
</dbReference>
<reference evidence="11 12" key="1">
    <citation type="submission" date="2019-04" db="EMBL/GenBank/DDBJ databases">
        <title>Microbes associate with the intestines of laboratory mice.</title>
        <authorList>
            <person name="Navarre W."/>
            <person name="Wong E."/>
            <person name="Huang K."/>
            <person name="Tropini C."/>
            <person name="Ng K."/>
            <person name="Yu B."/>
        </authorList>
    </citation>
    <scope>NUCLEOTIDE SEQUENCE [LARGE SCALE GENOMIC DNA]</scope>
    <source>
        <strain evidence="11 12">NM07_P-09</strain>
    </source>
</reference>
<dbReference type="EMBL" id="SRYE01000001">
    <property type="protein sequence ID" value="TGY62955.1"/>
    <property type="molecule type" value="Genomic_DNA"/>
</dbReference>
<dbReference type="GO" id="GO:0046933">
    <property type="term" value="F:proton-transporting ATP synthase activity, rotational mechanism"/>
    <property type="evidence" value="ECO:0007669"/>
    <property type="project" value="UniProtKB-UniRule"/>
</dbReference>
<dbReference type="GO" id="GO:0005524">
    <property type="term" value="F:ATP binding"/>
    <property type="evidence" value="ECO:0007669"/>
    <property type="project" value="UniProtKB-UniRule"/>
</dbReference>
<evidence type="ECO:0000256" key="9">
    <source>
        <dbReference type="RuleBase" id="RU003656"/>
    </source>
</evidence>
<dbReference type="CDD" id="cd12152">
    <property type="entry name" value="F1-ATPase_delta"/>
    <property type="match status" value="1"/>
</dbReference>
<comment type="similarity">
    <text evidence="2 8 9">Belongs to the ATPase epsilon chain family.</text>
</comment>